<evidence type="ECO:0000259" key="6">
    <source>
        <dbReference type="Pfam" id="PF11574"/>
    </source>
</evidence>
<gene>
    <name evidence="7" type="ORF">MUN33_01210</name>
</gene>
<feature type="region of interest" description="Disordered" evidence="3">
    <location>
        <begin position="59"/>
        <end position="89"/>
    </location>
</feature>
<feature type="signal peptide" evidence="4">
    <location>
        <begin position="1"/>
        <end position="30"/>
    </location>
</feature>
<name>A0A9X2B0V8_9CORY</name>
<protein>
    <submittedName>
        <fullName evidence="7">Transglycosylase family protein</fullName>
    </submittedName>
</protein>
<dbReference type="RefSeq" id="WP_244803091.1">
    <property type="nucleotide sequence ID" value="NZ_JALIEA010000007.1"/>
</dbReference>
<dbReference type="Gene3D" id="1.10.1200.100">
    <property type="entry name" value="conserved protein domain from corynebacterium diphtheriae"/>
    <property type="match status" value="1"/>
</dbReference>
<evidence type="ECO:0000256" key="4">
    <source>
        <dbReference type="SAM" id="SignalP"/>
    </source>
</evidence>
<dbReference type="Pfam" id="PF11574">
    <property type="entry name" value="Rpf1_C"/>
    <property type="match status" value="1"/>
</dbReference>
<reference evidence="7" key="1">
    <citation type="submission" date="2022-04" db="EMBL/GenBank/DDBJ databases">
        <title>Corynebacterium kalidii LD5P10.</title>
        <authorList>
            <person name="Sun J.Q."/>
        </authorList>
    </citation>
    <scope>NUCLEOTIDE SEQUENCE</scope>
    <source>
        <strain evidence="7">LD5P10</strain>
    </source>
</reference>
<evidence type="ECO:0000259" key="5">
    <source>
        <dbReference type="Pfam" id="PF06737"/>
    </source>
</evidence>
<feature type="compositionally biased region" description="Polar residues" evidence="3">
    <location>
        <begin position="59"/>
        <end position="74"/>
    </location>
</feature>
<dbReference type="InterPro" id="IPR010618">
    <property type="entry name" value="RPF"/>
</dbReference>
<dbReference type="Proteomes" id="UP001139207">
    <property type="component" value="Unassembled WGS sequence"/>
</dbReference>
<keyword evidence="4" id="KW-0732">Signal</keyword>
<feature type="domain" description="Resuscitation-promoting factor core lysozyme-like" evidence="5">
    <location>
        <begin position="36"/>
        <end position="112"/>
    </location>
</feature>
<comment type="similarity">
    <text evidence="1">Belongs to the transglycosylase family. Rpf subfamily.</text>
</comment>
<evidence type="ECO:0000313" key="8">
    <source>
        <dbReference type="Proteomes" id="UP001139207"/>
    </source>
</evidence>
<keyword evidence="8" id="KW-1185">Reference proteome</keyword>
<proteinExistence type="inferred from homology"/>
<feature type="chain" id="PRO_5040935847" evidence="4">
    <location>
        <begin position="31"/>
        <end position="215"/>
    </location>
</feature>
<dbReference type="SUPFAM" id="SSF53955">
    <property type="entry name" value="Lysozyme-like"/>
    <property type="match status" value="1"/>
</dbReference>
<dbReference type="CDD" id="cd13925">
    <property type="entry name" value="RPF"/>
    <property type="match status" value="1"/>
</dbReference>
<dbReference type="Pfam" id="PF06737">
    <property type="entry name" value="Transglycosylas"/>
    <property type="match status" value="1"/>
</dbReference>
<dbReference type="AlphaFoldDB" id="A0A9X2B0V8"/>
<dbReference type="InterPro" id="IPR023346">
    <property type="entry name" value="Lysozyme-like_dom_sf"/>
</dbReference>
<dbReference type="EMBL" id="JALIEA010000007">
    <property type="protein sequence ID" value="MCJ7857339.1"/>
    <property type="molecule type" value="Genomic_DNA"/>
</dbReference>
<sequence>MGRHTIRNSSFSTKRLAVAGMATLALGAVAAPAANAAPDSDWDRLAQCESGGNWQINTGNGYQGGLQFSPSTWSGHGGGEFAPSADQASREEQIVVAERVLAAQGWGAWPSCSAQLGLNSAAEQRSAPGAPAADNYAANPQAAAADLSSQNDALAIDGVWEKVTEAFAANGIEVPAQLEALYKDNRAALNDHYTAGVKQAESAADQYKALAANLA</sequence>
<evidence type="ECO:0000313" key="7">
    <source>
        <dbReference type="EMBL" id="MCJ7857339.1"/>
    </source>
</evidence>
<accession>A0A9X2B0V8</accession>
<dbReference type="InterPro" id="IPR044905">
    <property type="entry name" value="Rpf1_C_sf"/>
</dbReference>
<evidence type="ECO:0000256" key="1">
    <source>
        <dbReference type="ARBA" id="ARBA00010830"/>
    </source>
</evidence>
<dbReference type="GO" id="GO:0016787">
    <property type="term" value="F:hydrolase activity"/>
    <property type="evidence" value="ECO:0007669"/>
    <property type="project" value="UniProtKB-KW"/>
</dbReference>
<keyword evidence="2" id="KW-0378">Hydrolase</keyword>
<comment type="caution">
    <text evidence="7">The sequence shown here is derived from an EMBL/GenBank/DDBJ whole genome shotgun (WGS) entry which is preliminary data.</text>
</comment>
<evidence type="ECO:0000256" key="3">
    <source>
        <dbReference type="SAM" id="MobiDB-lite"/>
    </source>
</evidence>
<dbReference type="InterPro" id="IPR021630">
    <property type="entry name" value="Rpf1_C"/>
</dbReference>
<evidence type="ECO:0000256" key="2">
    <source>
        <dbReference type="ARBA" id="ARBA00022801"/>
    </source>
</evidence>
<organism evidence="7 8">
    <name type="scientific">Corynebacterium kalidii</name>
    <dbReference type="NCBI Taxonomy" id="2931982"/>
    <lineage>
        <taxon>Bacteria</taxon>
        <taxon>Bacillati</taxon>
        <taxon>Actinomycetota</taxon>
        <taxon>Actinomycetes</taxon>
        <taxon>Mycobacteriales</taxon>
        <taxon>Corynebacteriaceae</taxon>
        <taxon>Corynebacterium</taxon>
    </lineage>
</organism>
<dbReference type="Gene3D" id="1.10.530.10">
    <property type="match status" value="1"/>
</dbReference>
<feature type="domain" description="Resuscitation-promoting factor Rpf1 C-terminal" evidence="6">
    <location>
        <begin position="117"/>
        <end position="197"/>
    </location>
</feature>